<dbReference type="InParanoid" id="A0A286UAS7"/>
<dbReference type="InterPro" id="IPR016155">
    <property type="entry name" value="Mopterin_synth/thiamin_S_b"/>
</dbReference>
<dbReference type="PANTHER" id="PTHR33359:SF1">
    <property type="entry name" value="MOLYBDOPTERIN SYNTHASE SULFUR CARRIER SUBUNIT"/>
    <property type="match status" value="1"/>
</dbReference>
<proteinExistence type="predicted"/>
<dbReference type="SUPFAM" id="SSF54285">
    <property type="entry name" value="MoaD/ThiS"/>
    <property type="match status" value="1"/>
</dbReference>
<comment type="caution">
    <text evidence="3">The sequence shown here is derived from an EMBL/GenBank/DDBJ whole genome shotgun (WGS) entry which is preliminary data.</text>
</comment>
<keyword evidence="4" id="KW-1185">Reference proteome</keyword>
<sequence length="151" mass="16239">MNMIIYNLFPKTGVTFKPGYQTRVSVTIFFSFVCFITYMMLNTNEAAASSSITITILYFAGALTATRTPSETLKLPVKISPDGPEGNVTINGGFPLSALSAFLVEKYAGTNLEQVLRNSQWSVDAEMVESPESVTLRGGEEVAVIPPVSGG</sequence>
<dbReference type="InterPro" id="IPR044672">
    <property type="entry name" value="MOCS2A"/>
</dbReference>
<dbReference type="GO" id="GO:0006777">
    <property type="term" value="P:Mo-molybdopterin cofactor biosynthetic process"/>
    <property type="evidence" value="ECO:0007669"/>
    <property type="project" value="InterPro"/>
</dbReference>
<evidence type="ECO:0000256" key="2">
    <source>
        <dbReference type="SAM" id="Phobius"/>
    </source>
</evidence>
<gene>
    <name evidence="3" type="ORF">PNOK_0828900</name>
</gene>
<dbReference type="EMBL" id="NBII01000008">
    <property type="protein sequence ID" value="PAV16669.1"/>
    <property type="molecule type" value="Genomic_DNA"/>
</dbReference>
<dbReference type="STRING" id="2282107.A0A286UAS7"/>
<dbReference type="CDD" id="cd00754">
    <property type="entry name" value="Ubl_MoaD"/>
    <property type="match status" value="1"/>
</dbReference>
<dbReference type="GO" id="GO:0000166">
    <property type="term" value="F:nucleotide binding"/>
    <property type="evidence" value="ECO:0007669"/>
    <property type="project" value="UniProtKB-KW"/>
</dbReference>
<keyword evidence="2" id="KW-0812">Transmembrane</keyword>
<keyword evidence="1" id="KW-0547">Nucleotide-binding</keyword>
<name>A0A286UAS7_9AGAM</name>
<evidence type="ECO:0000256" key="1">
    <source>
        <dbReference type="ARBA" id="ARBA00022741"/>
    </source>
</evidence>
<evidence type="ECO:0000313" key="4">
    <source>
        <dbReference type="Proteomes" id="UP000217199"/>
    </source>
</evidence>
<feature type="transmembrane region" description="Helical" evidence="2">
    <location>
        <begin position="20"/>
        <end position="41"/>
    </location>
</feature>
<keyword evidence="2" id="KW-0472">Membrane</keyword>
<organism evidence="3 4">
    <name type="scientific">Pyrrhoderma noxium</name>
    <dbReference type="NCBI Taxonomy" id="2282107"/>
    <lineage>
        <taxon>Eukaryota</taxon>
        <taxon>Fungi</taxon>
        <taxon>Dikarya</taxon>
        <taxon>Basidiomycota</taxon>
        <taxon>Agaricomycotina</taxon>
        <taxon>Agaricomycetes</taxon>
        <taxon>Hymenochaetales</taxon>
        <taxon>Hymenochaetaceae</taxon>
        <taxon>Pyrrhoderma</taxon>
    </lineage>
</organism>
<dbReference type="OrthoDB" id="5595860at2759"/>
<dbReference type="Proteomes" id="UP000217199">
    <property type="component" value="Unassembled WGS sequence"/>
</dbReference>
<protein>
    <submittedName>
        <fullName evidence="3">Molybdopterin synthase small subunit</fullName>
    </submittedName>
</protein>
<dbReference type="InterPro" id="IPR012675">
    <property type="entry name" value="Beta-grasp_dom_sf"/>
</dbReference>
<accession>A0A286UAS7</accession>
<reference evidence="3 4" key="1">
    <citation type="journal article" date="2017" name="Mol. Ecol.">
        <title>Comparative and population genomic landscape of Phellinus noxius: A hypervariable fungus causing root rot in trees.</title>
        <authorList>
            <person name="Chung C.L."/>
            <person name="Lee T.J."/>
            <person name="Akiba M."/>
            <person name="Lee H.H."/>
            <person name="Kuo T.H."/>
            <person name="Liu D."/>
            <person name="Ke H.M."/>
            <person name="Yokoi T."/>
            <person name="Roa M.B."/>
            <person name="Lu M.J."/>
            <person name="Chang Y.Y."/>
            <person name="Ann P.J."/>
            <person name="Tsai J.N."/>
            <person name="Chen C.Y."/>
            <person name="Tzean S.S."/>
            <person name="Ota Y."/>
            <person name="Hattori T."/>
            <person name="Sahashi N."/>
            <person name="Liou R.F."/>
            <person name="Kikuchi T."/>
            <person name="Tsai I.J."/>
        </authorList>
    </citation>
    <scope>NUCLEOTIDE SEQUENCE [LARGE SCALE GENOMIC DNA]</scope>
    <source>
        <strain evidence="3 4">FFPRI411160</strain>
    </source>
</reference>
<evidence type="ECO:0000313" key="3">
    <source>
        <dbReference type="EMBL" id="PAV16669.1"/>
    </source>
</evidence>
<keyword evidence="2" id="KW-1133">Transmembrane helix</keyword>
<feature type="transmembrane region" description="Helical" evidence="2">
    <location>
        <begin position="47"/>
        <end position="65"/>
    </location>
</feature>
<dbReference type="GO" id="GO:1990133">
    <property type="term" value="C:molybdopterin adenylyltransferase complex"/>
    <property type="evidence" value="ECO:0007669"/>
    <property type="project" value="TreeGrafter"/>
</dbReference>
<dbReference type="AlphaFoldDB" id="A0A286UAS7"/>
<dbReference type="PANTHER" id="PTHR33359">
    <property type="entry name" value="MOLYBDOPTERIN SYNTHASE SULFUR CARRIER SUBUNIT"/>
    <property type="match status" value="1"/>
</dbReference>
<dbReference type="Gene3D" id="3.10.20.30">
    <property type="match status" value="1"/>
</dbReference>